<evidence type="ECO:0000256" key="12">
    <source>
        <dbReference type="ARBA" id="ARBA00023012"/>
    </source>
</evidence>
<dbReference type="EC" id="2.7.13.3" evidence="3"/>
<comment type="catalytic activity">
    <reaction evidence="1">
        <text>ATP + protein L-histidine = ADP + protein N-phospho-L-histidine.</text>
        <dbReference type="EC" id="2.7.13.3"/>
    </reaction>
</comment>
<feature type="domain" description="HAMP" evidence="20">
    <location>
        <begin position="178"/>
        <end position="230"/>
    </location>
</feature>
<dbReference type="GO" id="GO:0000155">
    <property type="term" value="F:phosphorelay sensor kinase activity"/>
    <property type="evidence" value="ECO:0007669"/>
    <property type="project" value="InterPro"/>
</dbReference>
<dbReference type="InterPro" id="IPR003594">
    <property type="entry name" value="HATPase_dom"/>
</dbReference>
<dbReference type="InterPro" id="IPR036097">
    <property type="entry name" value="HisK_dim/P_sf"/>
</dbReference>
<feature type="transmembrane region" description="Helical" evidence="17">
    <location>
        <begin position="12"/>
        <end position="34"/>
    </location>
</feature>
<evidence type="ECO:0000259" key="20">
    <source>
        <dbReference type="PROSITE" id="PS50885"/>
    </source>
</evidence>
<dbReference type="SMART" id="SM00073">
    <property type="entry name" value="HPT"/>
    <property type="match status" value="1"/>
</dbReference>
<dbReference type="Gene3D" id="1.20.120.160">
    <property type="entry name" value="HPT domain"/>
    <property type="match status" value="1"/>
</dbReference>
<dbReference type="GO" id="GO:0005886">
    <property type="term" value="C:plasma membrane"/>
    <property type="evidence" value="ECO:0007669"/>
    <property type="project" value="UniProtKB-SubCell"/>
</dbReference>
<accession>A0A4Q7Z4R3</accession>
<keyword evidence="10" id="KW-0067">ATP-binding</keyword>
<dbReference type="PROSITE" id="PS50109">
    <property type="entry name" value="HIS_KIN"/>
    <property type="match status" value="1"/>
</dbReference>
<dbReference type="Gene3D" id="3.30.565.10">
    <property type="entry name" value="Histidine kinase-like ATPase, C-terminal domain"/>
    <property type="match status" value="1"/>
</dbReference>
<keyword evidence="13 17" id="KW-0472">Membrane</keyword>
<keyword evidence="8" id="KW-0547">Nucleotide-binding</keyword>
<dbReference type="PROSITE" id="PS50894">
    <property type="entry name" value="HPT"/>
    <property type="match status" value="1"/>
</dbReference>
<dbReference type="FunFam" id="1.10.287.130:FF:000003">
    <property type="entry name" value="Histidine kinase"/>
    <property type="match status" value="1"/>
</dbReference>
<evidence type="ECO:0000256" key="10">
    <source>
        <dbReference type="ARBA" id="ARBA00022840"/>
    </source>
</evidence>
<evidence type="ECO:0000313" key="22">
    <source>
        <dbReference type="EMBL" id="RZU45268.1"/>
    </source>
</evidence>
<dbReference type="SUPFAM" id="SSF47226">
    <property type="entry name" value="Histidine-containing phosphotransfer domain, HPT domain"/>
    <property type="match status" value="1"/>
</dbReference>
<dbReference type="PRINTS" id="PR00344">
    <property type="entry name" value="BCTRLSENSOR"/>
</dbReference>
<evidence type="ECO:0000256" key="1">
    <source>
        <dbReference type="ARBA" id="ARBA00000085"/>
    </source>
</evidence>
<comment type="caution">
    <text evidence="22">The sequence shown here is derived from an EMBL/GenBank/DDBJ whole genome shotgun (WGS) entry which is preliminary data.</text>
</comment>
<keyword evidence="23" id="KW-1185">Reference proteome</keyword>
<dbReference type="Pfam" id="PF00072">
    <property type="entry name" value="Response_reg"/>
    <property type="match status" value="1"/>
</dbReference>
<evidence type="ECO:0000256" key="14">
    <source>
        <dbReference type="PROSITE-ProRule" id="PRU00110"/>
    </source>
</evidence>
<dbReference type="FunFam" id="3.30.565.10:FF:000010">
    <property type="entry name" value="Sensor histidine kinase RcsC"/>
    <property type="match status" value="1"/>
</dbReference>
<sequence>MKTVSLHTRLLLATLVPVTLFVMIHGILTVMFRFQDIDDLQTRNAGLLVEKYRLEVMATSSAAQWPGVLQAALESRYVRSIRVMASSKDTVAHAGPMLQVPVAVLPSTMTLRSTESPLGEVYLQAIAPFEYQGSKYWIALELRPAPFIIARYQSAIINSITAFIFLFVLALLLTSALRRWLEPIGHMSRQISRLTPDSLDQRIVCKAEGDLAELQDDINSLLAKVEHSVAELRQDIEQTRADLEENYQTIEAQNIELRLSRAQAIEGNRIKSAFLANISHELRTPLNSINGFSRLLLKSQLLPRQADFVETIQKSANNLLAIINDVLDFSKIEAGKLQLEKQPFMLEDAVFDVLNMLSPQADDKGLEQIAYIYDDVPQVVEGDALRLKQVLTNLVSNAIKFTSQGEVVVRVMLEDTRAHHHVIRISVSDTGIGLSRTAKADLFQAFQQGDPSVSRQFGGTGLGLVIAKNLVELMDGQIGFDENQEKGSTFWFDFKAGIADNKTAHNVSLKQKRIVVLEPHDKTSQLITGVLMRAEAQVQAQSTTAGLVSVLDEGCDAVVIGAGYFGASPESFLQQIRSRFSGPVVVLTRGYDNQLESRHVEGYRLQCLPKPVRPRQLLAVLAQGLSLVRFLRPETPAPEIPEQSRQLDLRILAVDDHPANLKLVCTLLQDMGIETVAASSGAEAVELARRGGFDLIFMDIQMPGMSGIDATRAIRAHESDGKRVPIVALTAHALADEREYMLQEGMNDYLTKPLQEEQLIHIIERWTGVVVQESPWHGAVDGPLAGNTLIDWQECLQLAAGKADLARDMLTMLLDNLDAQREKMEASFEQGLFPALLAHTHYLHGATRYCGVPSLRNAAGALETGLKQALKDSPDQVAGLIADKFESLKRIMTELASLNQQDHLPL</sequence>
<dbReference type="AlphaFoldDB" id="A0A4Q7Z4R3"/>
<protein>
    <recommendedName>
        <fullName evidence="3">histidine kinase</fullName>
        <ecNumber evidence="3">2.7.13.3</ecNumber>
    </recommendedName>
</protein>
<evidence type="ECO:0000256" key="7">
    <source>
        <dbReference type="ARBA" id="ARBA00022692"/>
    </source>
</evidence>
<dbReference type="EMBL" id="SHKX01000012">
    <property type="protein sequence ID" value="RZU45268.1"/>
    <property type="molecule type" value="Genomic_DNA"/>
</dbReference>
<dbReference type="InterPro" id="IPR036890">
    <property type="entry name" value="HATPase_C_sf"/>
</dbReference>
<dbReference type="InterPro" id="IPR003660">
    <property type="entry name" value="HAMP_dom"/>
</dbReference>
<dbReference type="RefSeq" id="WP_130413429.1">
    <property type="nucleotide sequence ID" value="NZ_SHKX01000012.1"/>
</dbReference>
<dbReference type="Pfam" id="PF00512">
    <property type="entry name" value="HisKA"/>
    <property type="match status" value="1"/>
</dbReference>
<comment type="subcellular location">
    <subcellularLocation>
        <location evidence="2">Cell membrane</location>
        <topology evidence="2">Multi-pass membrane protein</topology>
    </subcellularLocation>
</comment>
<dbReference type="PANTHER" id="PTHR45339:SF1">
    <property type="entry name" value="HYBRID SIGNAL TRANSDUCTION HISTIDINE KINASE J"/>
    <property type="match status" value="1"/>
</dbReference>
<dbReference type="Proteomes" id="UP000292423">
    <property type="component" value="Unassembled WGS sequence"/>
</dbReference>
<dbReference type="OrthoDB" id="9797243at2"/>
<evidence type="ECO:0000256" key="4">
    <source>
        <dbReference type="ARBA" id="ARBA00022475"/>
    </source>
</evidence>
<keyword evidence="11 17" id="KW-1133">Transmembrane helix</keyword>
<feature type="domain" description="Response regulatory" evidence="19">
    <location>
        <begin position="650"/>
        <end position="767"/>
    </location>
</feature>
<dbReference type="PROSITE" id="PS50110">
    <property type="entry name" value="RESPONSE_REGULATORY"/>
    <property type="match status" value="1"/>
</dbReference>
<evidence type="ECO:0000256" key="9">
    <source>
        <dbReference type="ARBA" id="ARBA00022777"/>
    </source>
</evidence>
<dbReference type="Gene3D" id="3.40.50.2300">
    <property type="match status" value="2"/>
</dbReference>
<dbReference type="InterPro" id="IPR036641">
    <property type="entry name" value="HPT_dom_sf"/>
</dbReference>
<dbReference type="SMART" id="SM00304">
    <property type="entry name" value="HAMP"/>
    <property type="match status" value="1"/>
</dbReference>
<dbReference type="Gene3D" id="1.10.287.130">
    <property type="match status" value="1"/>
</dbReference>
<name>A0A4Q7Z4R3_9GAMM</name>
<feature type="modified residue" description="Phosphohistidine" evidence="14">
    <location>
        <position position="841"/>
    </location>
</feature>
<evidence type="ECO:0000259" key="18">
    <source>
        <dbReference type="PROSITE" id="PS50109"/>
    </source>
</evidence>
<dbReference type="InterPro" id="IPR004358">
    <property type="entry name" value="Sig_transdc_His_kin-like_C"/>
</dbReference>
<evidence type="ECO:0000256" key="3">
    <source>
        <dbReference type="ARBA" id="ARBA00012438"/>
    </source>
</evidence>
<keyword evidence="7 17" id="KW-0812">Transmembrane</keyword>
<dbReference type="CDD" id="cd16922">
    <property type="entry name" value="HATPase_EvgS-ArcB-TorS-like"/>
    <property type="match status" value="1"/>
</dbReference>
<dbReference type="GO" id="GO:0005524">
    <property type="term" value="F:ATP binding"/>
    <property type="evidence" value="ECO:0007669"/>
    <property type="project" value="UniProtKB-KW"/>
</dbReference>
<feature type="coiled-coil region" evidence="16">
    <location>
        <begin position="211"/>
        <end position="260"/>
    </location>
</feature>
<proteinExistence type="predicted"/>
<evidence type="ECO:0000256" key="13">
    <source>
        <dbReference type="ARBA" id="ARBA00023136"/>
    </source>
</evidence>
<dbReference type="Pfam" id="PF02518">
    <property type="entry name" value="HATPase_c"/>
    <property type="match status" value="1"/>
</dbReference>
<feature type="domain" description="HPt" evidence="21">
    <location>
        <begin position="802"/>
        <end position="898"/>
    </location>
</feature>
<dbReference type="PROSITE" id="PS50885">
    <property type="entry name" value="HAMP"/>
    <property type="match status" value="1"/>
</dbReference>
<evidence type="ECO:0000256" key="16">
    <source>
        <dbReference type="SAM" id="Coils"/>
    </source>
</evidence>
<evidence type="ECO:0000256" key="17">
    <source>
        <dbReference type="SAM" id="Phobius"/>
    </source>
</evidence>
<evidence type="ECO:0000259" key="19">
    <source>
        <dbReference type="PROSITE" id="PS50110"/>
    </source>
</evidence>
<feature type="transmembrane region" description="Helical" evidence="17">
    <location>
        <begin position="155"/>
        <end position="177"/>
    </location>
</feature>
<dbReference type="SMART" id="SM00448">
    <property type="entry name" value="REC"/>
    <property type="match status" value="1"/>
</dbReference>
<feature type="modified residue" description="4-aspartylphosphate" evidence="15">
    <location>
        <position position="699"/>
    </location>
</feature>
<evidence type="ECO:0000259" key="21">
    <source>
        <dbReference type="PROSITE" id="PS50894"/>
    </source>
</evidence>
<evidence type="ECO:0000256" key="15">
    <source>
        <dbReference type="PROSITE-ProRule" id="PRU00169"/>
    </source>
</evidence>
<evidence type="ECO:0000256" key="8">
    <source>
        <dbReference type="ARBA" id="ARBA00022741"/>
    </source>
</evidence>
<organism evidence="22 23">
    <name type="scientific">Fluviicoccus keumensis</name>
    <dbReference type="NCBI Taxonomy" id="1435465"/>
    <lineage>
        <taxon>Bacteria</taxon>
        <taxon>Pseudomonadati</taxon>
        <taxon>Pseudomonadota</taxon>
        <taxon>Gammaproteobacteria</taxon>
        <taxon>Moraxellales</taxon>
        <taxon>Moraxellaceae</taxon>
        <taxon>Fluviicoccus</taxon>
    </lineage>
</organism>
<dbReference type="InterPro" id="IPR003661">
    <property type="entry name" value="HisK_dim/P_dom"/>
</dbReference>
<dbReference type="SMART" id="SM00388">
    <property type="entry name" value="HisKA"/>
    <property type="match status" value="1"/>
</dbReference>
<gene>
    <name evidence="22" type="ORF">EV700_2087</name>
</gene>
<dbReference type="InterPro" id="IPR001789">
    <property type="entry name" value="Sig_transdc_resp-reg_receiver"/>
</dbReference>
<dbReference type="InterPro" id="IPR011006">
    <property type="entry name" value="CheY-like_superfamily"/>
</dbReference>
<reference evidence="22 23" key="1">
    <citation type="submission" date="2019-02" db="EMBL/GenBank/DDBJ databases">
        <title>Genomic Encyclopedia of Type Strains, Phase IV (KMG-IV): sequencing the most valuable type-strain genomes for metagenomic binning, comparative biology and taxonomic classification.</title>
        <authorList>
            <person name="Goeker M."/>
        </authorList>
    </citation>
    <scope>NUCLEOTIDE SEQUENCE [LARGE SCALE GENOMIC DNA]</scope>
    <source>
        <strain evidence="22 23">DSM 105135</strain>
    </source>
</reference>
<dbReference type="SMART" id="SM00387">
    <property type="entry name" value="HATPase_c"/>
    <property type="match status" value="1"/>
</dbReference>
<evidence type="ECO:0000256" key="5">
    <source>
        <dbReference type="ARBA" id="ARBA00022553"/>
    </source>
</evidence>
<feature type="domain" description="Histidine kinase" evidence="18">
    <location>
        <begin position="277"/>
        <end position="498"/>
    </location>
</feature>
<keyword evidence="9 22" id="KW-0418">Kinase</keyword>
<dbReference type="CDD" id="cd17546">
    <property type="entry name" value="REC_hyHK_CKI1_RcsC-like"/>
    <property type="match status" value="1"/>
</dbReference>
<evidence type="ECO:0000256" key="6">
    <source>
        <dbReference type="ARBA" id="ARBA00022679"/>
    </source>
</evidence>
<dbReference type="SUPFAM" id="SSF52172">
    <property type="entry name" value="CheY-like"/>
    <property type="match status" value="2"/>
</dbReference>
<dbReference type="SUPFAM" id="SSF55874">
    <property type="entry name" value="ATPase domain of HSP90 chaperone/DNA topoisomerase II/histidine kinase"/>
    <property type="match status" value="1"/>
</dbReference>
<evidence type="ECO:0000313" key="23">
    <source>
        <dbReference type="Proteomes" id="UP000292423"/>
    </source>
</evidence>
<evidence type="ECO:0000256" key="2">
    <source>
        <dbReference type="ARBA" id="ARBA00004651"/>
    </source>
</evidence>
<dbReference type="SUPFAM" id="SSF47384">
    <property type="entry name" value="Homodimeric domain of signal transducing histidine kinase"/>
    <property type="match status" value="1"/>
</dbReference>
<dbReference type="CDD" id="cd00082">
    <property type="entry name" value="HisKA"/>
    <property type="match status" value="1"/>
</dbReference>
<keyword evidence="12" id="KW-0902">Two-component regulatory system</keyword>
<evidence type="ECO:0000256" key="11">
    <source>
        <dbReference type="ARBA" id="ARBA00022989"/>
    </source>
</evidence>
<dbReference type="InterPro" id="IPR005467">
    <property type="entry name" value="His_kinase_dom"/>
</dbReference>
<dbReference type="PANTHER" id="PTHR45339">
    <property type="entry name" value="HYBRID SIGNAL TRANSDUCTION HISTIDINE KINASE J"/>
    <property type="match status" value="1"/>
</dbReference>
<keyword evidence="16" id="KW-0175">Coiled coil</keyword>
<dbReference type="InterPro" id="IPR008207">
    <property type="entry name" value="Sig_transdc_His_kin_Hpt_dom"/>
</dbReference>
<dbReference type="Pfam" id="PF01627">
    <property type="entry name" value="Hpt"/>
    <property type="match status" value="1"/>
</dbReference>
<keyword evidence="4" id="KW-1003">Cell membrane</keyword>
<keyword evidence="5 15" id="KW-0597">Phosphoprotein</keyword>
<keyword evidence="6" id="KW-0808">Transferase</keyword>